<keyword evidence="2" id="KW-1185">Reference proteome</keyword>
<evidence type="ECO:0000313" key="2">
    <source>
        <dbReference type="Proteomes" id="UP000822688"/>
    </source>
</evidence>
<dbReference type="EMBL" id="CM026426">
    <property type="protein sequence ID" value="KAG0573393.1"/>
    <property type="molecule type" value="Genomic_DNA"/>
</dbReference>
<gene>
    <name evidence="1" type="ORF">KC19_VG174800</name>
</gene>
<organism evidence="1 2">
    <name type="scientific">Ceratodon purpureus</name>
    <name type="common">Fire moss</name>
    <name type="synonym">Dicranum purpureum</name>
    <dbReference type="NCBI Taxonomy" id="3225"/>
    <lineage>
        <taxon>Eukaryota</taxon>
        <taxon>Viridiplantae</taxon>
        <taxon>Streptophyta</taxon>
        <taxon>Embryophyta</taxon>
        <taxon>Bryophyta</taxon>
        <taxon>Bryophytina</taxon>
        <taxon>Bryopsida</taxon>
        <taxon>Dicranidae</taxon>
        <taxon>Pseudoditrichales</taxon>
        <taxon>Ditrichaceae</taxon>
        <taxon>Ceratodon</taxon>
    </lineage>
</organism>
<dbReference type="AlphaFoldDB" id="A0A8T0HS60"/>
<dbReference type="Proteomes" id="UP000822688">
    <property type="component" value="Chromosome V"/>
</dbReference>
<proteinExistence type="predicted"/>
<accession>A0A8T0HS60</accession>
<evidence type="ECO:0000313" key="1">
    <source>
        <dbReference type="EMBL" id="KAG0573393.1"/>
    </source>
</evidence>
<reference evidence="1" key="1">
    <citation type="submission" date="2020-06" db="EMBL/GenBank/DDBJ databases">
        <title>WGS assembly of Ceratodon purpureus strain R40.</title>
        <authorList>
            <person name="Carey S.B."/>
            <person name="Jenkins J."/>
            <person name="Shu S."/>
            <person name="Lovell J.T."/>
            <person name="Sreedasyam A."/>
            <person name="Maumus F."/>
            <person name="Tiley G.P."/>
            <person name="Fernandez-Pozo N."/>
            <person name="Barry K."/>
            <person name="Chen C."/>
            <person name="Wang M."/>
            <person name="Lipzen A."/>
            <person name="Daum C."/>
            <person name="Saski C.A."/>
            <person name="Payton A.C."/>
            <person name="Mcbreen J.C."/>
            <person name="Conrad R.E."/>
            <person name="Kollar L.M."/>
            <person name="Olsson S."/>
            <person name="Huttunen S."/>
            <person name="Landis J.B."/>
            <person name="Wickett N.J."/>
            <person name="Johnson M.G."/>
            <person name="Rensing S.A."/>
            <person name="Grimwood J."/>
            <person name="Schmutz J."/>
            <person name="Mcdaniel S.F."/>
        </authorList>
    </citation>
    <scope>NUCLEOTIDE SEQUENCE</scope>
    <source>
        <strain evidence="1">R40</strain>
    </source>
</reference>
<protein>
    <submittedName>
        <fullName evidence="1">Uncharacterized protein</fullName>
    </submittedName>
</protein>
<comment type="caution">
    <text evidence="1">The sequence shown here is derived from an EMBL/GenBank/DDBJ whole genome shotgun (WGS) entry which is preliminary data.</text>
</comment>
<sequence length="29" mass="3213">MCKVKISSFLGNWLVVSDLKNLGNFATAR</sequence>
<name>A0A8T0HS60_CERPU</name>